<feature type="region of interest" description="Disordered" evidence="2">
    <location>
        <begin position="1"/>
        <end position="56"/>
    </location>
</feature>
<protein>
    <recommendedName>
        <fullName evidence="3">Cyclin-like domain-containing protein</fullName>
    </recommendedName>
</protein>
<evidence type="ECO:0000259" key="3">
    <source>
        <dbReference type="SMART" id="SM00385"/>
    </source>
</evidence>
<feature type="compositionally biased region" description="Polar residues" evidence="2">
    <location>
        <begin position="28"/>
        <end position="37"/>
    </location>
</feature>
<dbReference type="InterPro" id="IPR036915">
    <property type="entry name" value="Cyclin-like_sf"/>
</dbReference>
<feature type="compositionally biased region" description="Low complexity" evidence="2">
    <location>
        <begin position="8"/>
        <end position="27"/>
    </location>
</feature>
<keyword evidence="5" id="KW-1185">Reference proteome</keyword>
<dbReference type="AlphaFoldDB" id="A0A1B7TAQ2"/>
<accession>A0A1B7TAQ2</accession>
<gene>
    <name evidence="4" type="ORF">HANVADRAFT_49723</name>
</gene>
<evidence type="ECO:0000313" key="5">
    <source>
        <dbReference type="Proteomes" id="UP000092321"/>
    </source>
</evidence>
<dbReference type="Pfam" id="PF00134">
    <property type="entry name" value="Cyclin_N"/>
    <property type="match status" value="1"/>
</dbReference>
<comment type="similarity">
    <text evidence="1">Belongs to the cyclin family.</text>
</comment>
<dbReference type="SMART" id="SM00385">
    <property type="entry name" value="CYCLIN"/>
    <property type="match status" value="1"/>
</dbReference>
<name>A0A1B7TAQ2_9ASCO</name>
<keyword evidence="1" id="KW-0195">Cyclin</keyword>
<dbReference type="InterPro" id="IPR006671">
    <property type="entry name" value="Cyclin_N"/>
</dbReference>
<dbReference type="GO" id="GO:0016538">
    <property type="term" value="F:cyclin-dependent protein serine/threonine kinase regulator activity"/>
    <property type="evidence" value="ECO:0007669"/>
    <property type="project" value="UniProtKB-ARBA"/>
</dbReference>
<dbReference type="SUPFAM" id="SSF47954">
    <property type="entry name" value="Cyclin-like"/>
    <property type="match status" value="1"/>
</dbReference>
<dbReference type="InterPro" id="IPR013763">
    <property type="entry name" value="Cyclin-like_dom"/>
</dbReference>
<reference evidence="5" key="1">
    <citation type="journal article" date="2016" name="Proc. Natl. Acad. Sci. U.S.A.">
        <title>Comparative genomics of biotechnologically important yeasts.</title>
        <authorList>
            <person name="Riley R."/>
            <person name="Haridas S."/>
            <person name="Wolfe K.H."/>
            <person name="Lopes M.R."/>
            <person name="Hittinger C.T."/>
            <person name="Goeker M."/>
            <person name="Salamov A.A."/>
            <person name="Wisecaver J.H."/>
            <person name="Long T.M."/>
            <person name="Calvey C.H."/>
            <person name="Aerts A.L."/>
            <person name="Barry K.W."/>
            <person name="Choi C."/>
            <person name="Clum A."/>
            <person name="Coughlan A.Y."/>
            <person name="Deshpande S."/>
            <person name="Douglass A.P."/>
            <person name="Hanson S.J."/>
            <person name="Klenk H.-P."/>
            <person name="LaButti K.M."/>
            <person name="Lapidus A."/>
            <person name="Lindquist E.A."/>
            <person name="Lipzen A.M."/>
            <person name="Meier-Kolthoff J.P."/>
            <person name="Ohm R.A."/>
            <person name="Otillar R.P."/>
            <person name="Pangilinan J.L."/>
            <person name="Peng Y."/>
            <person name="Rokas A."/>
            <person name="Rosa C.A."/>
            <person name="Scheuner C."/>
            <person name="Sibirny A.A."/>
            <person name="Slot J.C."/>
            <person name="Stielow J.B."/>
            <person name="Sun H."/>
            <person name="Kurtzman C.P."/>
            <person name="Blackwell M."/>
            <person name="Grigoriev I.V."/>
            <person name="Jeffries T.W."/>
        </authorList>
    </citation>
    <scope>NUCLEOTIDE SEQUENCE [LARGE SCALE GENOMIC DNA]</scope>
    <source>
        <strain evidence="5">NRRL Y-1626</strain>
    </source>
</reference>
<organism evidence="4 5">
    <name type="scientific">Hanseniaspora valbyensis NRRL Y-1626</name>
    <dbReference type="NCBI Taxonomy" id="766949"/>
    <lineage>
        <taxon>Eukaryota</taxon>
        <taxon>Fungi</taxon>
        <taxon>Dikarya</taxon>
        <taxon>Ascomycota</taxon>
        <taxon>Saccharomycotina</taxon>
        <taxon>Saccharomycetes</taxon>
        <taxon>Saccharomycodales</taxon>
        <taxon>Saccharomycodaceae</taxon>
        <taxon>Hanseniaspora</taxon>
    </lineage>
</organism>
<comment type="caution">
    <text evidence="4">The sequence shown here is derived from an EMBL/GenBank/DDBJ whole genome shotgun (WGS) entry which is preliminary data.</text>
</comment>
<feature type="compositionally biased region" description="Low complexity" evidence="2">
    <location>
        <begin position="38"/>
        <end position="52"/>
    </location>
</feature>
<evidence type="ECO:0000313" key="4">
    <source>
        <dbReference type="EMBL" id="OBA25811.1"/>
    </source>
</evidence>
<dbReference type="OrthoDB" id="5590282at2759"/>
<evidence type="ECO:0000256" key="2">
    <source>
        <dbReference type="SAM" id="MobiDB-lite"/>
    </source>
</evidence>
<proteinExistence type="inferred from homology"/>
<sequence length="540" mass="61758">MNNKVFPSSSKSTKSSTISNSAVSSATQDSAITLRSMNNNNTNNNTNNNNNNKTIFSNNQATYHANLVSNEKKQFNILLHEYKDSLNETIQKQNGITSIPNFTSILKQQPEIQNSFNDPQLRMKHLNILIVLQNLKQLTQQTVHHTLFLFDSYCSKRVLYKRHYTLLFLTCFLVSCKYNDKKSKMPTIDELVKMANTKESLSPTTILNSSMFSSHNSNSKYGENTEQDDDVDEEIDTQMFYQMERHLLQTINWSLAFWSIEDSLQCICISLKQCLKQKLELPNHNTLGIKSNISLCEEDLLLLYQTASFLGEVSHTIPEFNSLSSDVIGYVSVLLGAKILETTGVTGVLALLLADEKEVMSNNLFNHNDESEPTTNHHQNIFHDSDIDIDVMMIQNDDEIMSPLKRAKDSMTPTSQYNTHNKLKQAPFPIKRLFTSREETIYKCLHLFLNLLFDIDTSSSSNNRRYNIFLQKYAQIEITALIETFQRMNNKAYYKLIYLTNLEENGDNAVVVDDNGNGITDSGLVREQIIHVSKYFLGFI</sequence>
<dbReference type="EMBL" id="LXPE01000043">
    <property type="protein sequence ID" value="OBA25811.1"/>
    <property type="molecule type" value="Genomic_DNA"/>
</dbReference>
<evidence type="ECO:0000256" key="1">
    <source>
        <dbReference type="RuleBase" id="RU000383"/>
    </source>
</evidence>
<dbReference type="Proteomes" id="UP000092321">
    <property type="component" value="Unassembled WGS sequence"/>
</dbReference>
<feature type="domain" description="Cyclin-like" evidence="3">
    <location>
        <begin position="127"/>
        <end position="249"/>
    </location>
</feature>
<dbReference type="Gene3D" id="1.10.472.10">
    <property type="entry name" value="Cyclin-like"/>
    <property type="match status" value="1"/>
</dbReference>